<dbReference type="InterPro" id="IPR016035">
    <property type="entry name" value="Acyl_Trfase/lysoPLipase"/>
</dbReference>
<dbReference type="PANTHER" id="PTHR46082">
    <property type="entry name" value="ATP/GTP-BINDING PROTEIN-RELATED"/>
    <property type="match status" value="1"/>
</dbReference>
<dbReference type="InterPro" id="IPR002182">
    <property type="entry name" value="NB-ARC"/>
</dbReference>
<dbReference type="GO" id="GO:0016042">
    <property type="term" value="P:lipid catabolic process"/>
    <property type="evidence" value="ECO:0007669"/>
    <property type="project" value="UniProtKB-UniRule"/>
</dbReference>
<dbReference type="InterPro" id="IPR027417">
    <property type="entry name" value="P-loop_NTPase"/>
</dbReference>
<name>A0A9W4NN76_9EURO</name>
<dbReference type="PANTHER" id="PTHR46082:SF6">
    <property type="entry name" value="AAA+ ATPASE DOMAIN-CONTAINING PROTEIN-RELATED"/>
    <property type="match status" value="1"/>
</dbReference>
<accession>A0A9W4NN76</accession>
<feature type="active site" description="Nucleophile" evidence="2">
    <location>
        <position position="69"/>
    </location>
</feature>
<dbReference type="Gene3D" id="3.40.50.300">
    <property type="entry name" value="P-loop containing nucleotide triphosphate hydrolases"/>
    <property type="match status" value="1"/>
</dbReference>
<gene>
    <name evidence="4" type="ORF">PSALAMII_LOCUS7644</name>
</gene>
<dbReference type="CDD" id="cd07216">
    <property type="entry name" value="Pat17_PNPLA8_PNPLA9_like3"/>
    <property type="match status" value="1"/>
</dbReference>
<proteinExistence type="predicted"/>
<dbReference type="GO" id="GO:0046486">
    <property type="term" value="P:glycerolipid metabolic process"/>
    <property type="evidence" value="ECO:0007669"/>
    <property type="project" value="UniProtKB-ARBA"/>
</dbReference>
<feature type="short sequence motif" description="DGA/G" evidence="2">
    <location>
        <begin position="209"/>
        <end position="211"/>
    </location>
</feature>
<protein>
    <recommendedName>
        <fullName evidence="3">PNPLA domain-containing protein</fullName>
    </recommendedName>
</protein>
<feature type="domain" description="PNPLA" evidence="3">
    <location>
        <begin position="23"/>
        <end position="222"/>
    </location>
</feature>
<dbReference type="EMBL" id="CAJVPA010000200">
    <property type="protein sequence ID" value="CAG8396579.1"/>
    <property type="molecule type" value="Genomic_DNA"/>
</dbReference>
<organism evidence="4 5">
    <name type="scientific">Penicillium salamii</name>
    <dbReference type="NCBI Taxonomy" id="1612424"/>
    <lineage>
        <taxon>Eukaryota</taxon>
        <taxon>Fungi</taxon>
        <taxon>Dikarya</taxon>
        <taxon>Ascomycota</taxon>
        <taxon>Pezizomycotina</taxon>
        <taxon>Eurotiomycetes</taxon>
        <taxon>Eurotiomycetidae</taxon>
        <taxon>Eurotiales</taxon>
        <taxon>Aspergillaceae</taxon>
        <taxon>Penicillium</taxon>
    </lineage>
</organism>
<dbReference type="Pfam" id="PF00931">
    <property type="entry name" value="NB-ARC"/>
    <property type="match status" value="1"/>
</dbReference>
<dbReference type="GO" id="GO:0043531">
    <property type="term" value="F:ADP binding"/>
    <property type="evidence" value="ECO:0007669"/>
    <property type="project" value="InterPro"/>
</dbReference>
<feature type="active site" description="Proton acceptor" evidence="2">
    <location>
        <position position="209"/>
    </location>
</feature>
<dbReference type="SUPFAM" id="SSF52540">
    <property type="entry name" value="P-loop containing nucleoside triphosphate hydrolases"/>
    <property type="match status" value="1"/>
</dbReference>
<dbReference type="Pfam" id="PF13424">
    <property type="entry name" value="TPR_12"/>
    <property type="match status" value="2"/>
</dbReference>
<comment type="caution">
    <text evidence="4">The sequence shown here is derived from an EMBL/GenBank/DDBJ whole genome shotgun (WGS) entry which is preliminary data.</text>
</comment>
<dbReference type="GO" id="GO:0016787">
    <property type="term" value="F:hydrolase activity"/>
    <property type="evidence" value="ECO:0007669"/>
    <property type="project" value="UniProtKB-UniRule"/>
</dbReference>
<evidence type="ECO:0000313" key="5">
    <source>
        <dbReference type="Proteomes" id="UP001152646"/>
    </source>
</evidence>
<feature type="short sequence motif" description="GXGXXG" evidence="2">
    <location>
        <begin position="27"/>
        <end position="32"/>
    </location>
</feature>
<dbReference type="InterPro" id="IPR002641">
    <property type="entry name" value="PNPLA_dom"/>
</dbReference>
<sequence>MATMIGDLVSGLSPLGTKGLCLLSLDGGGVRGLSSLLILRDIMTQLNAERDDNQDLRPCDVFDLIGGTSTGGLIAIMLGRLEMGVDECVLAYTELMESVFSEKLNNLPVDWAGNIVPQYDSKKLRDAIENVIIRAGLSPNDPLDEDNPDRCRMFVCTTSKETLQVARLRSYSVSNEDNVPVTICEAALATSAATGFFDPVTIGNREFVDGAFGANNPIEEVEEEAADIWCNESRELKPLVKCFLSIGTGNPAQVPVDNKMFKFLSKTLVRMATKPESTERRFMARWNNGSNEQCYFRFNVEQGLQGVNMNECQKRSVIESATHAYLHHSSQKSNVQSCILNLSSKQGKLRFYYPARENNDAYYPQGKLISTLRSPCWQVPFDRNPRYVNQEITRKIKKRVFSESHSAKIALFGLGGVGKTQIVLETVYQIREIYPDCSIFWLSAVDMESLHQAYLKMAYELGIDTSDPNGEDVKILVQKHLSQPASGRWLLIFDNADDHDMWIGGKNPGSETLKDFLPVSDQGAIVFTTRSHRIAHHLSPGEIIEITEMNEEKATQLLRNNLIKKELLNDTDGTRKLLDRLTHLPLAIVQAACFMNENFTSVQGYLKLIDGQEQTVIDLLSADFEDEGRYKSIRNPVATTWLTSFFQIQQKYPLASEYMSLMCCMTGQDIPIFLLRGDDALEREKAIGILVSYSFIRVREAEETVSMHRLVHLATRNWLGSANVLHSWESAVLRHIYKSYPRGDESLRNVWRSTVPHALHILELTANGEPTATRGLLLKVVGQCHIDDGRYKEAVKLFKEASAIAEIVYGPESDTCAHLLYGLARGYRMQGKTEKATVPTKRLAEITMKIYGPGHLETSRANVEVACLHWNKGEILEAQELWTNATKNYLKQLGPRNLESIHVAGLVVGTYNQQGRISDAGELALQVLQMSKATFGIDHLQTAFDMCNLAHTYIQLWRLKEAEELYRTAFETNKRLAGPEHPYTVATMSYLANAWALQGLQKQAIAMMTEYAQLMNQSHGPDYPATRNLKSFLRNRWSGMRRADMMRQRRSLYPKVKVYGLYRVARQTKDGSLLRDIKQALADLHVDR</sequence>
<evidence type="ECO:0000256" key="1">
    <source>
        <dbReference type="ARBA" id="ARBA00023098"/>
    </source>
</evidence>
<dbReference type="SUPFAM" id="SSF52151">
    <property type="entry name" value="FabD/lysophospholipase-like"/>
    <property type="match status" value="1"/>
</dbReference>
<dbReference type="InterPro" id="IPR011990">
    <property type="entry name" value="TPR-like_helical_dom_sf"/>
</dbReference>
<dbReference type="AlphaFoldDB" id="A0A9W4NN76"/>
<dbReference type="Gene3D" id="1.25.40.10">
    <property type="entry name" value="Tetratricopeptide repeat domain"/>
    <property type="match status" value="2"/>
</dbReference>
<dbReference type="PROSITE" id="PS51635">
    <property type="entry name" value="PNPLA"/>
    <property type="match status" value="1"/>
</dbReference>
<dbReference type="SUPFAM" id="SSF48452">
    <property type="entry name" value="TPR-like"/>
    <property type="match status" value="2"/>
</dbReference>
<keyword evidence="2" id="KW-0442">Lipid degradation</keyword>
<feature type="short sequence motif" description="GXSXG" evidence="2">
    <location>
        <begin position="67"/>
        <end position="71"/>
    </location>
</feature>
<evidence type="ECO:0000313" key="4">
    <source>
        <dbReference type="EMBL" id="CAG8396579.1"/>
    </source>
</evidence>
<dbReference type="Gene3D" id="3.40.1090.10">
    <property type="entry name" value="Cytosolic phospholipase A2 catalytic domain"/>
    <property type="match status" value="1"/>
</dbReference>
<evidence type="ECO:0000259" key="3">
    <source>
        <dbReference type="PROSITE" id="PS51635"/>
    </source>
</evidence>
<keyword evidence="1 2" id="KW-0443">Lipid metabolism</keyword>
<dbReference type="InterPro" id="IPR053137">
    <property type="entry name" value="NLR-like"/>
</dbReference>
<dbReference type="OrthoDB" id="1577640at2759"/>
<keyword evidence="2" id="KW-0378">Hydrolase</keyword>
<dbReference type="Proteomes" id="UP001152646">
    <property type="component" value="Unassembled WGS sequence"/>
</dbReference>
<reference evidence="4" key="1">
    <citation type="submission" date="2021-07" db="EMBL/GenBank/DDBJ databases">
        <authorList>
            <person name="Branca A.L. A."/>
        </authorList>
    </citation>
    <scope>NUCLEOTIDE SEQUENCE</scope>
</reference>
<evidence type="ECO:0000256" key="2">
    <source>
        <dbReference type="PROSITE-ProRule" id="PRU01161"/>
    </source>
</evidence>
<dbReference type="Pfam" id="PF01734">
    <property type="entry name" value="Patatin"/>
    <property type="match status" value="1"/>
</dbReference>